<dbReference type="Gene3D" id="3.30.40.10">
    <property type="entry name" value="Zinc/RING finger domain, C3HC4 (zinc finger)"/>
    <property type="match status" value="1"/>
</dbReference>
<dbReference type="SUPFAM" id="SSF57850">
    <property type="entry name" value="RING/U-box"/>
    <property type="match status" value="1"/>
</dbReference>
<name>A0A0N4Z399_PARTI</name>
<dbReference type="Pfam" id="PF13639">
    <property type="entry name" value="zf-RING_2"/>
    <property type="match status" value="1"/>
</dbReference>
<dbReference type="PROSITE" id="PS50089">
    <property type="entry name" value="ZF_RING_2"/>
    <property type="match status" value="1"/>
</dbReference>
<proteinExistence type="predicted"/>
<dbReference type="InterPro" id="IPR013083">
    <property type="entry name" value="Znf_RING/FYVE/PHD"/>
</dbReference>
<keyword evidence="2" id="KW-0862">Zinc</keyword>
<feature type="domain" description="RING-type" evidence="4">
    <location>
        <begin position="9"/>
        <end position="55"/>
    </location>
</feature>
<evidence type="ECO:0000256" key="3">
    <source>
        <dbReference type="PROSITE-ProRule" id="PRU00175"/>
    </source>
</evidence>
<dbReference type="WBParaSite" id="PTRK_0000137600.1">
    <property type="protein sequence ID" value="PTRK_0000137600.1"/>
    <property type="gene ID" value="PTRK_0000137600"/>
</dbReference>
<evidence type="ECO:0000256" key="1">
    <source>
        <dbReference type="ARBA" id="ARBA00022771"/>
    </source>
</evidence>
<dbReference type="InterPro" id="IPR001841">
    <property type="entry name" value="Znf_RING"/>
</dbReference>
<dbReference type="AlphaFoldDB" id="A0A0N4Z399"/>
<reference evidence="6" key="1">
    <citation type="submission" date="2017-02" db="UniProtKB">
        <authorList>
            <consortium name="WormBaseParasite"/>
        </authorList>
    </citation>
    <scope>IDENTIFICATION</scope>
</reference>
<dbReference type="Proteomes" id="UP000038045">
    <property type="component" value="Unplaced"/>
</dbReference>
<evidence type="ECO:0000313" key="5">
    <source>
        <dbReference type="Proteomes" id="UP000038045"/>
    </source>
</evidence>
<keyword evidence="1 3" id="KW-0863">Zinc-finger</keyword>
<evidence type="ECO:0000256" key="2">
    <source>
        <dbReference type="ARBA" id="ARBA00022833"/>
    </source>
</evidence>
<protein>
    <submittedName>
        <fullName evidence="6">RING-type domain-containing protein</fullName>
    </submittedName>
</protein>
<sequence>MYIIKNNVCLLCNQPYSDGVSDHGKASLPCGHILGRSCIQNYFLEFPTTRDCPVCVLHLSAAKCFYKAVNKPTPNLEYEDVEDDEKNVKLDPKPLKNEVCFMPDMGHLSRQDGSSFRDDIFKKL</sequence>
<keyword evidence="1 3" id="KW-0479">Metal-binding</keyword>
<organism evidence="5 6">
    <name type="scientific">Parastrongyloides trichosuri</name>
    <name type="common">Possum-specific nematode worm</name>
    <dbReference type="NCBI Taxonomy" id="131310"/>
    <lineage>
        <taxon>Eukaryota</taxon>
        <taxon>Metazoa</taxon>
        <taxon>Ecdysozoa</taxon>
        <taxon>Nematoda</taxon>
        <taxon>Chromadorea</taxon>
        <taxon>Rhabditida</taxon>
        <taxon>Tylenchina</taxon>
        <taxon>Panagrolaimomorpha</taxon>
        <taxon>Strongyloidoidea</taxon>
        <taxon>Strongyloididae</taxon>
        <taxon>Parastrongyloides</taxon>
    </lineage>
</organism>
<evidence type="ECO:0000259" key="4">
    <source>
        <dbReference type="PROSITE" id="PS50089"/>
    </source>
</evidence>
<dbReference type="GO" id="GO:0008270">
    <property type="term" value="F:zinc ion binding"/>
    <property type="evidence" value="ECO:0007669"/>
    <property type="project" value="UniProtKB-KW"/>
</dbReference>
<evidence type="ECO:0000313" key="6">
    <source>
        <dbReference type="WBParaSite" id="PTRK_0000137600.1"/>
    </source>
</evidence>
<accession>A0A0N4Z399</accession>
<keyword evidence="5" id="KW-1185">Reference proteome</keyword>